<sequence>MIAGSLRNSFRASVGTVLRGGRALIGLGSLTGYQNQLNSECLGSHYPGSQSASDKIRRREGNNPDHRLRCPNTAQW</sequence>
<feature type="compositionally biased region" description="Basic and acidic residues" evidence="1">
    <location>
        <begin position="54"/>
        <end position="68"/>
    </location>
</feature>
<evidence type="ECO:0000313" key="2">
    <source>
        <dbReference type="EMBL" id="ADI18134.1"/>
    </source>
</evidence>
<proteinExistence type="predicted"/>
<dbReference type="EMBL" id="GU474882">
    <property type="protein sequence ID" value="ADI18134.1"/>
    <property type="molecule type" value="Genomic_DNA"/>
</dbReference>
<reference evidence="2" key="1">
    <citation type="journal article" date="2011" name="Environ. Microbiol.">
        <title>Time-series analyses of Monterey Bay coastal microbial picoplankton using a 'genome proxy' microarray.</title>
        <authorList>
            <person name="Rich V.I."/>
            <person name="Pham V.D."/>
            <person name="Eppley J."/>
            <person name="Shi Y."/>
            <person name="DeLong E.F."/>
        </authorList>
    </citation>
    <scope>NUCLEOTIDE SEQUENCE</scope>
</reference>
<evidence type="ECO:0000256" key="1">
    <source>
        <dbReference type="SAM" id="MobiDB-lite"/>
    </source>
</evidence>
<name>E0XUP3_9BACT</name>
<accession>E0XUP3</accession>
<protein>
    <submittedName>
        <fullName evidence="2">Uncharacterized protein</fullName>
    </submittedName>
</protein>
<feature type="compositionally biased region" description="Polar residues" evidence="1">
    <location>
        <begin position="44"/>
        <end position="53"/>
    </location>
</feature>
<dbReference type="AlphaFoldDB" id="E0XUP3"/>
<feature type="region of interest" description="Disordered" evidence="1">
    <location>
        <begin position="44"/>
        <end position="76"/>
    </location>
</feature>
<organism evidence="2">
    <name type="scientific">uncultured Verrucomicrobiales bacterium HF0200_39L05</name>
    <dbReference type="NCBI Taxonomy" id="710997"/>
    <lineage>
        <taxon>Bacteria</taxon>
        <taxon>Pseudomonadati</taxon>
        <taxon>Verrucomicrobiota</taxon>
        <taxon>Verrucomicrobiia</taxon>
        <taxon>Verrucomicrobiales</taxon>
        <taxon>environmental samples</taxon>
    </lineage>
</organism>